<sequence length="113" mass="13526">MDTRRMILRGRDFRDAMADLRFLRAALLPEPEELSTDPWRPPTPPWLHLLDDLSLCTHRNQVALDRRHQRSRLQKQTEAAGRAVKLRRVARRRATAEWRRARQQDRDLVRRIA</sequence>
<name>A0A812LY64_9DINO</name>
<gene>
    <name evidence="1" type="ORF">SNAT2548_LOCUS11908</name>
</gene>
<evidence type="ECO:0000313" key="2">
    <source>
        <dbReference type="Proteomes" id="UP000604046"/>
    </source>
</evidence>
<proteinExistence type="predicted"/>
<keyword evidence="2" id="KW-1185">Reference proteome</keyword>
<dbReference type="EMBL" id="CAJNDS010001112">
    <property type="protein sequence ID" value="CAE7247671.1"/>
    <property type="molecule type" value="Genomic_DNA"/>
</dbReference>
<comment type="caution">
    <text evidence="1">The sequence shown here is derived from an EMBL/GenBank/DDBJ whole genome shotgun (WGS) entry which is preliminary data.</text>
</comment>
<protein>
    <submittedName>
        <fullName evidence="1">Uncharacterized protein</fullName>
    </submittedName>
</protein>
<dbReference type="Proteomes" id="UP000604046">
    <property type="component" value="Unassembled WGS sequence"/>
</dbReference>
<dbReference type="AlphaFoldDB" id="A0A812LY64"/>
<accession>A0A812LY64</accession>
<organism evidence="1 2">
    <name type="scientific">Symbiodinium natans</name>
    <dbReference type="NCBI Taxonomy" id="878477"/>
    <lineage>
        <taxon>Eukaryota</taxon>
        <taxon>Sar</taxon>
        <taxon>Alveolata</taxon>
        <taxon>Dinophyceae</taxon>
        <taxon>Suessiales</taxon>
        <taxon>Symbiodiniaceae</taxon>
        <taxon>Symbiodinium</taxon>
    </lineage>
</organism>
<evidence type="ECO:0000313" key="1">
    <source>
        <dbReference type="EMBL" id="CAE7247671.1"/>
    </source>
</evidence>
<reference evidence="1" key="1">
    <citation type="submission" date="2021-02" db="EMBL/GenBank/DDBJ databases">
        <authorList>
            <person name="Dougan E. K."/>
            <person name="Rhodes N."/>
            <person name="Thang M."/>
            <person name="Chan C."/>
        </authorList>
    </citation>
    <scope>NUCLEOTIDE SEQUENCE</scope>
</reference>